<dbReference type="EMBL" id="JAGPNK010000001">
    <property type="protein sequence ID" value="KAH7328373.1"/>
    <property type="molecule type" value="Genomic_DNA"/>
</dbReference>
<dbReference type="AlphaFoldDB" id="A0A8K0T181"/>
<feature type="compositionally biased region" description="Basic residues" evidence="1">
    <location>
        <begin position="105"/>
        <end position="117"/>
    </location>
</feature>
<evidence type="ECO:0000256" key="1">
    <source>
        <dbReference type="SAM" id="MobiDB-lite"/>
    </source>
</evidence>
<keyword evidence="3" id="KW-1185">Reference proteome</keyword>
<dbReference type="Proteomes" id="UP000813444">
    <property type="component" value="Unassembled WGS sequence"/>
</dbReference>
<feature type="compositionally biased region" description="Basic and acidic residues" evidence="1">
    <location>
        <begin position="86"/>
        <end position="100"/>
    </location>
</feature>
<evidence type="ECO:0000313" key="3">
    <source>
        <dbReference type="Proteomes" id="UP000813444"/>
    </source>
</evidence>
<sequence length="159" mass="18388">MRPDSRTGRHDAAQDPDSMRGRKRDRSMTRTNVRSLRTEESSTLRGRSPRRATSPVGYASRHATPSLLSPTRHLLLQNRLHFARQSRREHCPSRSIRVPEARALSPRRYRSRSRSRGPRSVALADVDIHTHHHRTHELLSSLRNEVRVDEEKPAAEQEL</sequence>
<reference evidence="2" key="1">
    <citation type="journal article" date="2021" name="Nat. Commun.">
        <title>Genetic determinants of endophytism in the Arabidopsis root mycobiome.</title>
        <authorList>
            <person name="Mesny F."/>
            <person name="Miyauchi S."/>
            <person name="Thiergart T."/>
            <person name="Pickel B."/>
            <person name="Atanasova L."/>
            <person name="Karlsson M."/>
            <person name="Huettel B."/>
            <person name="Barry K.W."/>
            <person name="Haridas S."/>
            <person name="Chen C."/>
            <person name="Bauer D."/>
            <person name="Andreopoulos W."/>
            <person name="Pangilinan J."/>
            <person name="LaButti K."/>
            <person name="Riley R."/>
            <person name="Lipzen A."/>
            <person name="Clum A."/>
            <person name="Drula E."/>
            <person name="Henrissat B."/>
            <person name="Kohler A."/>
            <person name="Grigoriev I.V."/>
            <person name="Martin F.M."/>
            <person name="Hacquard S."/>
        </authorList>
    </citation>
    <scope>NUCLEOTIDE SEQUENCE</scope>
    <source>
        <strain evidence="2">MPI-CAGE-CH-0235</strain>
    </source>
</reference>
<feature type="compositionally biased region" description="Basic and acidic residues" evidence="1">
    <location>
        <begin position="1"/>
        <end position="20"/>
    </location>
</feature>
<accession>A0A8K0T181</accession>
<feature type="region of interest" description="Disordered" evidence="1">
    <location>
        <begin position="1"/>
        <end position="69"/>
    </location>
</feature>
<organism evidence="2 3">
    <name type="scientific">Stachybotrys elegans</name>
    <dbReference type="NCBI Taxonomy" id="80388"/>
    <lineage>
        <taxon>Eukaryota</taxon>
        <taxon>Fungi</taxon>
        <taxon>Dikarya</taxon>
        <taxon>Ascomycota</taxon>
        <taxon>Pezizomycotina</taxon>
        <taxon>Sordariomycetes</taxon>
        <taxon>Hypocreomycetidae</taxon>
        <taxon>Hypocreales</taxon>
        <taxon>Stachybotryaceae</taxon>
        <taxon>Stachybotrys</taxon>
    </lineage>
</organism>
<feature type="region of interest" description="Disordered" evidence="1">
    <location>
        <begin position="83"/>
        <end position="120"/>
    </location>
</feature>
<proteinExistence type="predicted"/>
<gene>
    <name evidence="2" type="ORF">B0I35DRAFT_16727</name>
</gene>
<protein>
    <submittedName>
        <fullName evidence="2">Uncharacterized protein</fullName>
    </submittedName>
</protein>
<dbReference type="OrthoDB" id="4850431at2759"/>
<name>A0A8K0T181_9HYPO</name>
<evidence type="ECO:0000313" key="2">
    <source>
        <dbReference type="EMBL" id="KAH7328373.1"/>
    </source>
</evidence>
<comment type="caution">
    <text evidence="2">The sequence shown here is derived from an EMBL/GenBank/DDBJ whole genome shotgun (WGS) entry which is preliminary data.</text>
</comment>